<sequence>MMLMNQIIQFIFLTNRYVALKGNNKDYIDNLRIEICRFLDLYVESVKNQLLESLLYDLHVMIIDEKNRTEQTCSEILKCIPKNSLDFNFVIVSYGLNPFVSNFLVFSLHKNETHLLINFISNEKISTAFKENLLLLNPRTTYLFILRFIFFFEKCFKFLNRISTKYDRVFIIQPKQSEYYEKNTLIEILRKHESYFSLKLVIMIEKRFTNIIKNRIACLEDSIIENIQQYVICALEYEFILELIERAKQKIQSISFLYSDLYSVFKRDLNENSKSNVSSKNILNKLNYLKNESVKFRINKYIIIKNHKISTGLQKVKEFVFYCIFITRRYKIDDKIIQAYSLDLFLYTLEIKRSLQFSNLTLNNKIKYDLRIIIKKQINFDPDILMFKIINICDLTRDFYDVKKVLLNLTATSPSEFKEIIKTITNSK</sequence>
<reference evidence="1 2" key="1">
    <citation type="submission" date="2017-12" db="EMBL/GenBank/DDBJ databases">
        <authorList>
            <person name="Pombert J.-F."/>
            <person name="Haag K.L."/>
            <person name="Ebert D."/>
        </authorList>
    </citation>
    <scope>NUCLEOTIDE SEQUENCE [LARGE SCALE GENOMIC DNA]</scope>
    <source>
        <strain evidence="1">FI-OER-3-3</strain>
    </source>
</reference>
<proteinExistence type="predicted"/>
<name>A0A4Q9KVT0_9MICR</name>
<dbReference type="VEuPathDB" id="MicrosporidiaDB:CWI37_1509p0010"/>
<evidence type="ECO:0000313" key="1">
    <source>
        <dbReference type="EMBL" id="TBT98993.1"/>
    </source>
</evidence>
<protein>
    <submittedName>
        <fullName evidence="1">Uncharacterized protein</fullName>
    </submittedName>
</protein>
<dbReference type="EMBL" id="PITJ01001509">
    <property type="protein sequence ID" value="TBT98993.1"/>
    <property type="molecule type" value="Genomic_DNA"/>
</dbReference>
<evidence type="ECO:0000313" key="2">
    <source>
        <dbReference type="Proteomes" id="UP000292362"/>
    </source>
</evidence>
<dbReference type="Proteomes" id="UP000292362">
    <property type="component" value="Unassembled WGS sequence"/>
</dbReference>
<accession>A0A4Q9KVT0</accession>
<organism evidence="1 2">
    <name type="scientific">Hamiltosporidium tvaerminnensis</name>
    <dbReference type="NCBI Taxonomy" id="1176355"/>
    <lineage>
        <taxon>Eukaryota</taxon>
        <taxon>Fungi</taxon>
        <taxon>Fungi incertae sedis</taxon>
        <taxon>Microsporidia</taxon>
        <taxon>Dubosqiidae</taxon>
        <taxon>Hamiltosporidium</taxon>
    </lineage>
</organism>
<gene>
    <name evidence="1" type="ORF">CWI37_1509p0010</name>
</gene>
<comment type="caution">
    <text evidence="1">The sequence shown here is derived from an EMBL/GenBank/DDBJ whole genome shotgun (WGS) entry which is preliminary data.</text>
</comment>
<dbReference type="AlphaFoldDB" id="A0A4Q9KVT0"/>